<evidence type="ECO:0000259" key="1">
    <source>
        <dbReference type="Pfam" id="PF13676"/>
    </source>
</evidence>
<name>A0A1G5KHP4_9BACL</name>
<dbReference type="Pfam" id="PF13676">
    <property type="entry name" value="TIR_2"/>
    <property type="match status" value="1"/>
</dbReference>
<organism evidence="2 3">
    <name type="scientific">Paenibacillus polysaccharolyticus</name>
    <dbReference type="NCBI Taxonomy" id="582692"/>
    <lineage>
        <taxon>Bacteria</taxon>
        <taxon>Bacillati</taxon>
        <taxon>Bacillota</taxon>
        <taxon>Bacilli</taxon>
        <taxon>Bacillales</taxon>
        <taxon>Paenibacillaceae</taxon>
        <taxon>Paenibacillus</taxon>
    </lineage>
</organism>
<dbReference type="InterPro" id="IPR000157">
    <property type="entry name" value="TIR_dom"/>
</dbReference>
<protein>
    <recommendedName>
        <fullName evidence="1">TIR domain-containing protein</fullName>
    </recommendedName>
</protein>
<dbReference type="Gene3D" id="3.40.50.10140">
    <property type="entry name" value="Toll/interleukin-1 receptor homology (TIR) domain"/>
    <property type="match status" value="1"/>
</dbReference>
<evidence type="ECO:0000313" key="3">
    <source>
        <dbReference type="Proteomes" id="UP000198538"/>
    </source>
</evidence>
<dbReference type="SUPFAM" id="SSF52540">
    <property type="entry name" value="P-loop containing nucleoside triphosphate hydrolases"/>
    <property type="match status" value="1"/>
</dbReference>
<reference evidence="3" key="1">
    <citation type="submission" date="2016-10" db="EMBL/GenBank/DDBJ databases">
        <authorList>
            <person name="Varghese N."/>
            <person name="Submissions S."/>
        </authorList>
    </citation>
    <scope>NUCLEOTIDE SEQUENCE [LARGE SCALE GENOMIC DNA]</scope>
    <source>
        <strain evidence="3">BL9</strain>
    </source>
</reference>
<dbReference type="GO" id="GO:0007165">
    <property type="term" value="P:signal transduction"/>
    <property type="evidence" value="ECO:0007669"/>
    <property type="project" value="InterPro"/>
</dbReference>
<sequence length="522" mass="59823">MPLPYLEEVFKDSGVPTFTFVKPIEFPKLVVSLRTKGKGLVVEGPSGIGKTSSITKGLEEIGNNALVTKLTARKAKDIMTIKKIPMVEPEGIIIIDDFHRLGSEIKRIIADYMKTLADEESLRTKIVIVGINKAGDSLIKFAKDLNNRIDTIRFESNPEEKVLELIEKGEKALNIHINTKNDIAREAQGSFHIAQMLCKELCMHGDILEAKENETAMTTSLEVIKQKVFDELGRAFYETARNFATGPKLRKDGRAPYLHILYWLAISNEWALDLNQAVRDFPQHRSSVNTVMEKGYLQSFLNGDNAEIFSECLHYDSNTSVVSVEDPKFVYYIRNIQWKKFVMQVGYKTINFKSTYDFALSFAGSDRDVAEAVFRKLSEEEVSVFYDKNEQHRILAENVEDYLGPIYRSEAQFVIVLLSLEYPKRIWTKFESQQFKERFGEGSVIPIWFDNAPNELFDISTEVGGIEFKRADEFDSQISYITDTLLKKLSDFRNSSNIEKKLRQKSQFKKDDGMECEQLFLF</sequence>
<evidence type="ECO:0000313" key="2">
    <source>
        <dbReference type="EMBL" id="SCZ00097.1"/>
    </source>
</evidence>
<dbReference type="EMBL" id="FMVM01000015">
    <property type="protein sequence ID" value="SCZ00097.1"/>
    <property type="molecule type" value="Genomic_DNA"/>
</dbReference>
<proteinExistence type="predicted"/>
<feature type="domain" description="TIR" evidence="1">
    <location>
        <begin position="358"/>
        <end position="473"/>
    </location>
</feature>
<accession>A0A1G5KHP4</accession>
<dbReference type="RefSeq" id="WP_090923496.1">
    <property type="nucleotide sequence ID" value="NZ_FMVM01000015.1"/>
</dbReference>
<dbReference type="Proteomes" id="UP000198538">
    <property type="component" value="Unassembled WGS sequence"/>
</dbReference>
<dbReference type="STRING" id="582692.SAMN05720606_11557"/>
<dbReference type="InterPro" id="IPR027417">
    <property type="entry name" value="P-loop_NTPase"/>
</dbReference>
<gene>
    <name evidence="2" type="ORF">SAMN05720606_11557</name>
</gene>
<dbReference type="InterPro" id="IPR035897">
    <property type="entry name" value="Toll_tir_struct_dom_sf"/>
</dbReference>
<keyword evidence="3" id="KW-1185">Reference proteome</keyword>
<dbReference type="AlphaFoldDB" id="A0A1G5KHP4"/>
<dbReference type="SUPFAM" id="SSF52200">
    <property type="entry name" value="Toll/Interleukin receptor TIR domain"/>
    <property type="match status" value="1"/>
</dbReference>